<evidence type="ECO:0000259" key="3">
    <source>
        <dbReference type="PROSITE" id="PS50206"/>
    </source>
</evidence>
<sequence>MLYPIYSNSLSELEYKRYIRHVVLDHIGYNGQKRLKAAKILFIGAGGLAACGILYLAASGLGCIGIVDDDKVAYSNLHRQILYTDDDIGKLKVHVVRDRVKYINSSCSVNIYSCRIDEKNCKDIIKNYDIVIDTTDNFQSRYLISRSCYLRNKVHIYGAVQAFQGHMSVFNYKGGTSYFDLYPKKLNLDKQECNILGVLGILTGIIGMLQATEVIKIILGTGNILSGYLLVYNLLDSSFKKLKIIPQKNYDLVESYYNHKFLNFNFLSQCNLSLIMNQFAIILIDVRQPEEFQKYHLSKAINIPLRNMRSIKTINFIHNYSLHKKIVVYCYDNLRSLVASQILYKNQIVHYRLNSE</sequence>
<accession>A0A1P8D673</accession>
<dbReference type="GO" id="GO:0005829">
    <property type="term" value="C:cytosol"/>
    <property type="evidence" value="ECO:0007669"/>
    <property type="project" value="TreeGrafter"/>
</dbReference>
<dbReference type="GO" id="GO:0004792">
    <property type="term" value="F:thiosulfate-cyanide sulfurtransferase activity"/>
    <property type="evidence" value="ECO:0007669"/>
    <property type="project" value="TreeGrafter"/>
</dbReference>
<comment type="similarity">
    <text evidence="1">Belongs to the HesA/MoeB/ThiF family.</text>
</comment>
<dbReference type="InterPro" id="IPR035985">
    <property type="entry name" value="Ubiquitin-activating_enz"/>
</dbReference>
<dbReference type="GO" id="GO:0016779">
    <property type="term" value="F:nucleotidyltransferase activity"/>
    <property type="evidence" value="ECO:0007669"/>
    <property type="project" value="TreeGrafter"/>
</dbReference>
<dbReference type="CDD" id="cd00757">
    <property type="entry name" value="ThiF_MoeB_HesA_family"/>
    <property type="match status" value="1"/>
</dbReference>
<dbReference type="CDD" id="cd00158">
    <property type="entry name" value="RHOD"/>
    <property type="match status" value="1"/>
</dbReference>
<dbReference type="InterPro" id="IPR045886">
    <property type="entry name" value="ThiF/MoeB/HesA"/>
</dbReference>
<feature type="domain" description="Rhodanese" evidence="3">
    <location>
        <begin position="277"/>
        <end position="343"/>
    </location>
</feature>
<organism evidence="4">
    <name type="scientific">Gracilaria firma</name>
    <dbReference type="NCBI Taxonomy" id="2510791"/>
    <lineage>
        <taxon>Eukaryota</taxon>
        <taxon>Rhodophyta</taxon>
        <taxon>Florideophyceae</taxon>
        <taxon>Rhodymeniophycidae</taxon>
        <taxon>Gracilariales</taxon>
        <taxon>Gracilariaceae</taxon>
        <taxon>Gracilaria</taxon>
    </lineage>
</organism>
<feature type="transmembrane region" description="Helical" evidence="2">
    <location>
        <begin position="193"/>
        <end position="211"/>
    </location>
</feature>
<keyword evidence="2" id="KW-0812">Transmembrane</keyword>
<dbReference type="GeneID" id="31080585"/>
<dbReference type="PANTHER" id="PTHR10953:SF102">
    <property type="entry name" value="ADENYLYLTRANSFERASE AND SULFURTRANSFERASE MOCS3"/>
    <property type="match status" value="1"/>
</dbReference>
<dbReference type="AlphaFoldDB" id="A0A1P8D673"/>
<keyword evidence="2" id="KW-1133">Transmembrane helix</keyword>
<dbReference type="InterPro" id="IPR000594">
    <property type="entry name" value="ThiF_NAD_FAD-bd"/>
</dbReference>
<gene>
    <name evidence="4" type="primary">moeB</name>
</gene>
<dbReference type="EMBL" id="KX601051">
    <property type="protein sequence ID" value="APR74301.1"/>
    <property type="molecule type" value="Genomic_DNA"/>
</dbReference>
<dbReference type="GO" id="GO:0008641">
    <property type="term" value="F:ubiquitin-like modifier activating enzyme activity"/>
    <property type="evidence" value="ECO:0007669"/>
    <property type="project" value="InterPro"/>
</dbReference>
<dbReference type="SUPFAM" id="SSF69572">
    <property type="entry name" value="Activating enzymes of the ubiquitin-like proteins"/>
    <property type="match status" value="1"/>
</dbReference>
<dbReference type="FunFam" id="3.40.50.720:FF:000080">
    <property type="entry name" value="Thiazole biosynthesis adenylyltransferase ThiF"/>
    <property type="match status" value="1"/>
</dbReference>
<reference evidence="4" key="2">
    <citation type="journal article" date="2017" name="BMC Genomics">
        <title>Complete chloroplast genome of Gracilaria firma (Gracilariaceae, Rhodophyta), with discussion on the use of chloroplast phylogenomics in the subclass Rhodymeniophycidae.</title>
        <authorList>
            <person name="Ng P.K."/>
            <person name="Lin S.M."/>
            <person name="Lim P.E."/>
            <person name="Liu L.C."/>
            <person name="Chen C.M."/>
            <person name="Pai T.W."/>
        </authorList>
    </citation>
    <scope>NUCLEOTIDE SEQUENCE</scope>
</reference>
<dbReference type="InterPro" id="IPR036873">
    <property type="entry name" value="Rhodanese-like_dom_sf"/>
</dbReference>
<evidence type="ECO:0000256" key="1">
    <source>
        <dbReference type="ARBA" id="ARBA00009919"/>
    </source>
</evidence>
<evidence type="ECO:0000313" key="4">
    <source>
        <dbReference type="EMBL" id="APR74301.1"/>
    </source>
</evidence>
<dbReference type="Gene3D" id="3.40.50.720">
    <property type="entry name" value="NAD(P)-binding Rossmann-like Domain"/>
    <property type="match status" value="1"/>
</dbReference>
<dbReference type="Pfam" id="PF00581">
    <property type="entry name" value="Rhodanese"/>
    <property type="match status" value="1"/>
</dbReference>
<evidence type="ECO:0000256" key="2">
    <source>
        <dbReference type="SAM" id="Phobius"/>
    </source>
</evidence>
<reference evidence="4" key="1">
    <citation type="submission" date="2016-07" db="EMBL/GenBank/DDBJ databases">
        <authorList>
            <person name="Ng P.-K."/>
            <person name="Lin S.-M."/>
        </authorList>
    </citation>
    <scope>NUCLEOTIDE SEQUENCE</scope>
</reference>
<dbReference type="PROSITE" id="PS50206">
    <property type="entry name" value="RHODANESE_3"/>
    <property type="match status" value="1"/>
</dbReference>
<dbReference type="Gene3D" id="3.40.250.10">
    <property type="entry name" value="Rhodanese-like domain"/>
    <property type="match status" value="1"/>
</dbReference>
<feature type="transmembrane region" description="Helical" evidence="2">
    <location>
        <begin position="40"/>
        <end position="67"/>
    </location>
</feature>
<proteinExistence type="inferred from homology"/>
<feature type="transmembrane region" description="Helical" evidence="2">
    <location>
        <begin position="217"/>
        <end position="235"/>
    </location>
</feature>
<dbReference type="Pfam" id="PF00899">
    <property type="entry name" value="ThiF"/>
    <property type="match status" value="1"/>
</dbReference>
<dbReference type="PANTHER" id="PTHR10953">
    <property type="entry name" value="UBIQUITIN-ACTIVATING ENZYME E1"/>
    <property type="match status" value="1"/>
</dbReference>
<geneLocation type="plastid" evidence="4"/>
<keyword evidence="2" id="KW-0472">Membrane</keyword>
<name>A0A1P8D673_9FLOR</name>
<dbReference type="GO" id="GO:0008146">
    <property type="term" value="F:sulfotransferase activity"/>
    <property type="evidence" value="ECO:0007669"/>
    <property type="project" value="TreeGrafter"/>
</dbReference>
<protein>
    <submittedName>
        <fullName evidence="4">Molybdopterin biosynthesis protein</fullName>
    </submittedName>
</protein>
<keyword evidence="4" id="KW-0934">Plastid</keyword>
<dbReference type="RefSeq" id="YP_009346766.1">
    <property type="nucleotide sequence ID" value="NC_033877.1"/>
</dbReference>
<dbReference type="InterPro" id="IPR001763">
    <property type="entry name" value="Rhodanese-like_dom"/>
</dbReference>